<dbReference type="EMBL" id="GGMS01016984">
    <property type="protein sequence ID" value="MBY86187.1"/>
    <property type="molecule type" value="Transcribed_RNA"/>
</dbReference>
<accession>A0A2S2R807</accession>
<gene>
    <name evidence="1" type="ORF">g.88020</name>
</gene>
<dbReference type="AlphaFoldDB" id="A0A2S2R807"/>
<name>A0A2S2R807_9HEMI</name>
<evidence type="ECO:0000313" key="1">
    <source>
        <dbReference type="EMBL" id="MBY86187.1"/>
    </source>
</evidence>
<reference evidence="1" key="1">
    <citation type="submission" date="2018-04" db="EMBL/GenBank/DDBJ databases">
        <title>Transcriptome assembly of Sipha flava.</title>
        <authorList>
            <person name="Scully E.D."/>
            <person name="Geib S.M."/>
            <person name="Palmer N.A."/>
            <person name="Koch K."/>
            <person name="Bradshaw J."/>
            <person name="Heng-Moss T."/>
            <person name="Sarath G."/>
        </authorList>
    </citation>
    <scope>NUCLEOTIDE SEQUENCE</scope>
</reference>
<protein>
    <submittedName>
        <fullName evidence="1">Uncharacterized protein</fullName>
    </submittedName>
</protein>
<sequence length="121" mass="14521">MQYSHTSYTWMPASVIEHTSRKRRKNRESVVTHRVELEVVGKRKISKQKTISIFHTLQALPTNRRAQNIEQYAERTLRFTVISDQNSRIESDQNLLRDIFLDDRWHQHETTERNKDDISSR</sequence>
<organism evidence="1">
    <name type="scientific">Sipha flava</name>
    <name type="common">yellow sugarcane aphid</name>
    <dbReference type="NCBI Taxonomy" id="143950"/>
    <lineage>
        <taxon>Eukaryota</taxon>
        <taxon>Metazoa</taxon>
        <taxon>Ecdysozoa</taxon>
        <taxon>Arthropoda</taxon>
        <taxon>Hexapoda</taxon>
        <taxon>Insecta</taxon>
        <taxon>Pterygota</taxon>
        <taxon>Neoptera</taxon>
        <taxon>Paraneoptera</taxon>
        <taxon>Hemiptera</taxon>
        <taxon>Sternorrhyncha</taxon>
        <taxon>Aphidomorpha</taxon>
        <taxon>Aphidoidea</taxon>
        <taxon>Aphididae</taxon>
        <taxon>Sipha</taxon>
    </lineage>
</organism>
<proteinExistence type="predicted"/>